<evidence type="ECO:0000256" key="1">
    <source>
        <dbReference type="SAM" id="MobiDB-lite"/>
    </source>
</evidence>
<dbReference type="RefSeq" id="WP_198453220.1">
    <property type="nucleotide sequence ID" value="NZ_CP053562.1"/>
</dbReference>
<feature type="compositionally biased region" description="Basic and acidic residues" evidence="1">
    <location>
        <begin position="60"/>
        <end position="71"/>
    </location>
</feature>
<keyword evidence="3" id="KW-1185">Reference proteome</keyword>
<proteinExistence type="predicted"/>
<dbReference type="Proteomes" id="UP000192422">
    <property type="component" value="Chromosome"/>
</dbReference>
<feature type="region of interest" description="Disordered" evidence="1">
    <location>
        <begin position="210"/>
        <end position="488"/>
    </location>
</feature>
<feature type="compositionally biased region" description="Polar residues" evidence="1">
    <location>
        <begin position="246"/>
        <end position="261"/>
    </location>
</feature>
<feature type="compositionally biased region" description="Pro residues" evidence="1">
    <location>
        <begin position="1"/>
        <end position="10"/>
    </location>
</feature>
<dbReference type="EMBL" id="CP053562">
    <property type="protein sequence ID" value="QPZ92820.1"/>
    <property type="molecule type" value="Genomic_DNA"/>
</dbReference>
<sequence>MIPFPIPETPKGPSGHLKAAARPTATAESPGGTFTLEEEAAPKTVAIPLGVNSVEEPEGGADKDPQCEAKDAQLAPTSGSGARELAGSDSDIVLPGPQGAFGPTRSALTVAPDHPAKLDGQKKPVERIVSHDGGATSRLNEKGDRERVSLAHTETDKIEANIPDTASECSMRSVQLSNVMTVQPQIDTQNAGFVKDGTLSILVRNDAETVAPHDASGREQRSTETGGNSAVVVSSKPEVFVPGIDSAQSAEPASKVPTLTASDAEGTKAGNVETKSTPQENATSSGPLRPDDRSEMALLRGPNAAPSFQTPAATHNPLAGKQPETALVSGQNSAQTQPTEASAGAARTDAPETDPTLTGVKRRAGDQAAPAFSPLPSTLAEPPGAKMRASRASDVKLSAKEAPPPVEASVVSSRLQQVANANAPQHEFATEASAPPSNVGASGAVARPQPQQNKSPILSVAKSDAPQHEKAEAPERSTRLEAAPLPSGAIPYASPAPALKRMDHARAIYLTTAELGAAKTNMDNSELTATRVHVGETAETWAAGSAL</sequence>
<gene>
    <name evidence="2" type="ORF">AKL02_019235</name>
</gene>
<feature type="compositionally biased region" description="Polar residues" evidence="1">
    <location>
        <begin position="410"/>
        <end position="423"/>
    </location>
</feature>
<name>A0ABX6Z070_9RHOB</name>
<feature type="compositionally biased region" description="Basic and acidic residues" evidence="1">
    <location>
        <begin position="114"/>
        <end position="130"/>
    </location>
</feature>
<accession>A0ABX6Z070</accession>
<feature type="region of interest" description="Disordered" evidence="1">
    <location>
        <begin position="1"/>
        <end position="148"/>
    </location>
</feature>
<feature type="compositionally biased region" description="Polar residues" evidence="1">
    <location>
        <begin position="223"/>
        <end position="232"/>
    </location>
</feature>
<protein>
    <submittedName>
        <fullName evidence="2">Uncharacterized protein</fullName>
    </submittedName>
</protein>
<feature type="compositionally biased region" description="Polar residues" evidence="1">
    <location>
        <begin position="328"/>
        <end position="340"/>
    </location>
</feature>
<organism evidence="2 3">
    <name type="scientific">Thioclava electrotropha</name>
    <dbReference type="NCBI Taxonomy" id="1549850"/>
    <lineage>
        <taxon>Bacteria</taxon>
        <taxon>Pseudomonadati</taxon>
        <taxon>Pseudomonadota</taxon>
        <taxon>Alphaproteobacteria</taxon>
        <taxon>Rhodobacterales</taxon>
        <taxon>Paracoccaceae</taxon>
        <taxon>Thioclava</taxon>
    </lineage>
</organism>
<evidence type="ECO:0000313" key="3">
    <source>
        <dbReference type="Proteomes" id="UP000192422"/>
    </source>
</evidence>
<reference evidence="2 3" key="1">
    <citation type="submission" date="2020-05" db="EMBL/GenBank/DDBJ databases">
        <title>Thioclava electrotropha strain Elox9 finished genome.</title>
        <authorList>
            <person name="Rowe A.R."/>
            <person name="Wilbanks E.G."/>
        </authorList>
    </citation>
    <scope>NUCLEOTIDE SEQUENCE [LARGE SCALE GENOMIC DNA]</scope>
    <source>
        <strain evidence="2 3">Elox9</strain>
    </source>
</reference>
<feature type="compositionally biased region" description="Basic and acidic residues" evidence="1">
    <location>
        <begin position="139"/>
        <end position="148"/>
    </location>
</feature>
<evidence type="ECO:0000313" key="2">
    <source>
        <dbReference type="EMBL" id="QPZ92820.1"/>
    </source>
</evidence>
<feature type="compositionally biased region" description="Polar residues" evidence="1">
    <location>
        <begin position="273"/>
        <end position="286"/>
    </location>
</feature>
<feature type="compositionally biased region" description="Basic and acidic residues" evidence="1">
    <location>
        <begin position="465"/>
        <end position="479"/>
    </location>
</feature>